<proteinExistence type="predicted"/>
<dbReference type="Proteomes" id="UP000814140">
    <property type="component" value="Unassembled WGS sequence"/>
</dbReference>
<reference evidence="1" key="1">
    <citation type="submission" date="2021-03" db="EMBL/GenBank/DDBJ databases">
        <authorList>
            <consortium name="DOE Joint Genome Institute"/>
            <person name="Ahrendt S."/>
            <person name="Looney B.P."/>
            <person name="Miyauchi S."/>
            <person name="Morin E."/>
            <person name="Drula E."/>
            <person name="Courty P.E."/>
            <person name="Chicoki N."/>
            <person name="Fauchery L."/>
            <person name="Kohler A."/>
            <person name="Kuo A."/>
            <person name="Labutti K."/>
            <person name="Pangilinan J."/>
            <person name="Lipzen A."/>
            <person name="Riley R."/>
            <person name="Andreopoulos W."/>
            <person name="He G."/>
            <person name="Johnson J."/>
            <person name="Barry K.W."/>
            <person name="Grigoriev I.V."/>
            <person name="Nagy L."/>
            <person name="Hibbett D."/>
            <person name="Henrissat B."/>
            <person name="Matheny P.B."/>
            <person name="Labbe J."/>
            <person name="Martin F."/>
        </authorList>
    </citation>
    <scope>NUCLEOTIDE SEQUENCE</scope>
    <source>
        <strain evidence="1">HHB10654</strain>
    </source>
</reference>
<dbReference type="EMBL" id="MU277199">
    <property type="protein sequence ID" value="KAI0064391.1"/>
    <property type="molecule type" value="Genomic_DNA"/>
</dbReference>
<reference evidence="1" key="2">
    <citation type="journal article" date="2022" name="New Phytol.">
        <title>Evolutionary transition to the ectomycorrhizal habit in the genomes of a hyperdiverse lineage of mushroom-forming fungi.</title>
        <authorList>
            <person name="Looney B."/>
            <person name="Miyauchi S."/>
            <person name="Morin E."/>
            <person name="Drula E."/>
            <person name="Courty P.E."/>
            <person name="Kohler A."/>
            <person name="Kuo A."/>
            <person name="LaButti K."/>
            <person name="Pangilinan J."/>
            <person name="Lipzen A."/>
            <person name="Riley R."/>
            <person name="Andreopoulos W."/>
            <person name="He G."/>
            <person name="Johnson J."/>
            <person name="Nolan M."/>
            <person name="Tritt A."/>
            <person name="Barry K.W."/>
            <person name="Grigoriev I.V."/>
            <person name="Nagy L.G."/>
            <person name="Hibbett D."/>
            <person name="Henrissat B."/>
            <person name="Matheny P.B."/>
            <person name="Labbe J."/>
            <person name="Martin F.M."/>
        </authorList>
    </citation>
    <scope>NUCLEOTIDE SEQUENCE</scope>
    <source>
        <strain evidence="1">HHB10654</strain>
    </source>
</reference>
<evidence type="ECO:0000313" key="2">
    <source>
        <dbReference type="Proteomes" id="UP000814140"/>
    </source>
</evidence>
<evidence type="ECO:0000313" key="1">
    <source>
        <dbReference type="EMBL" id="KAI0064391.1"/>
    </source>
</evidence>
<name>A0ACB8T8C3_9AGAM</name>
<keyword evidence="2" id="KW-1185">Reference proteome</keyword>
<sequence length="51" mass="5899">MTMLVSQYSIEIKDEPQFADETFEERKARVLASKPGLTTTPIRVPLTFKKR</sequence>
<comment type="caution">
    <text evidence="1">The sequence shown here is derived from an EMBL/GenBank/DDBJ whole genome shotgun (WGS) entry which is preliminary data.</text>
</comment>
<gene>
    <name evidence="1" type="ORF">BV25DRAFT_1914581</name>
</gene>
<organism evidence="1 2">
    <name type="scientific">Artomyces pyxidatus</name>
    <dbReference type="NCBI Taxonomy" id="48021"/>
    <lineage>
        <taxon>Eukaryota</taxon>
        <taxon>Fungi</taxon>
        <taxon>Dikarya</taxon>
        <taxon>Basidiomycota</taxon>
        <taxon>Agaricomycotina</taxon>
        <taxon>Agaricomycetes</taxon>
        <taxon>Russulales</taxon>
        <taxon>Auriscalpiaceae</taxon>
        <taxon>Artomyces</taxon>
    </lineage>
</organism>
<protein>
    <submittedName>
        <fullName evidence="1">Uncharacterized protein</fullName>
    </submittedName>
</protein>
<accession>A0ACB8T8C3</accession>